<dbReference type="Proteomes" id="UP001595607">
    <property type="component" value="Unassembled WGS sequence"/>
</dbReference>
<comment type="caution">
    <text evidence="3">The sequence shown here is derived from an EMBL/GenBank/DDBJ whole genome shotgun (WGS) entry which is preliminary data.</text>
</comment>
<dbReference type="RefSeq" id="WP_189574296.1">
    <property type="nucleotide sequence ID" value="NZ_BMXU01000001.1"/>
</dbReference>
<evidence type="ECO:0000313" key="4">
    <source>
        <dbReference type="Proteomes" id="UP001595607"/>
    </source>
</evidence>
<evidence type="ECO:0008006" key="5">
    <source>
        <dbReference type="Google" id="ProtNLM"/>
    </source>
</evidence>
<feature type="chain" id="PRO_5045376821" description="DUF2946 domain-containing protein" evidence="2">
    <location>
        <begin position="25"/>
        <end position="96"/>
    </location>
</feature>
<proteinExistence type="predicted"/>
<keyword evidence="2" id="KW-0732">Signal</keyword>
<organism evidence="3 4">
    <name type="scientific">Parvularcula lutaonensis</name>
    <dbReference type="NCBI Taxonomy" id="491923"/>
    <lineage>
        <taxon>Bacteria</taxon>
        <taxon>Pseudomonadati</taxon>
        <taxon>Pseudomonadota</taxon>
        <taxon>Alphaproteobacteria</taxon>
        <taxon>Parvularculales</taxon>
        <taxon>Parvularculaceae</taxon>
        <taxon>Parvularcula</taxon>
    </lineage>
</organism>
<feature type="signal peptide" evidence="2">
    <location>
        <begin position="1"/>
        <end position="24"/>
    </location>
</feature>
<reference evidence="4" key="1">
    <citation type="journal article" date="2019" name="Int. J. Syst. Evol. Microbiol.">
        <title>The Global Catalogue of Microorganisms (GCM) 10K type strain sequencing project: providing services to taxonomists for standard genome sequencing and annotation.</title>
        <authorList>
            <consortium name="The Broad Institute Genomics Platform"/>
            <consortium name="The Broad Institute Genome Sequencing Center for Infectious Disease"/>
            <person name="Wu L."/>
            <person name="Ma J."/>
        </authorList>
    </citation>
    <scope>NUCLEOTIDE SEQUENCE [LARGE SCALE GENOMIC DNA]</scope>
    <source>
        <strain evidence="4">KCTC 22245</strain>
    </source>
</reference>
<name>A0ABV7M9G7_9PROT</name>
<feature type="region of interest" description="Disordered" evidence="1">
    <location>
        <begin position="68"/>
        <end position="96"/>
    </location>
</feature>
<sequence>MSSRGAHILRLLLPVWLVIAPAMASAHATDHSFSLTPDQHACALCQAGDRDDDAVVPEFSVLLAPPRAELVQPTAPRPAEGRTEGEKPIRGPPAAG</sequence>
<feature type="compositionally biased region" description="Basic and acidic residues" evidence="1">
    <location>
        <begin position="79"/>
        <end position="89"/>
    </location>
</feature>
<dbReference type="EMBL" id="JBHRVA010000002">
    <property type="protein sequence ID" value="MFC3302084.1"/>
    <property type="molecule type" value="Genomic_DNA"/>
</dbReference>
<protein>
    <recommendedName>
        <fullName evidence="5">DUF2946 domain-containing protein</fullName>
    </recommendedName>
</protein>
<gene>
    <name evidence="3" type="ORF">ACFONP_04995</name>
</gene>
<evidence type="ECO:0000256" key="1">
    <source>
        <dbReference type="SAM" id="MobiDB-lite"/>
    </source>
</evidence>
<evidence type="ECO:0000256" key="2">
    <source>
        <dbReference type="SAM" id="SignalP"/>
    </source>
</evidence>
<keyword evidence="4" id="KW-1185">Reference proteome</keyword>
<accession>A0ABV7M9G7</accession>
<evidence type="ECO:0000313" key="3">
    <source>
        <dbReference type="EMBL" id="MFC3302084.1"/>
    </source>
</evidence>